<protein>
    <submittedName>
        <fullName evidence="2">Uncharacterized protein</fullName>
    </submittedName>
</protein>
<dbReference type="EMBL" id="OOIN01000028">
    <property type="protein sequence ID" value="SPO29489.1"/>
    <property type="molecule type" value="Genomic_DNA"/>
</dbReference>
<reference evidence="2 3" key="1">
    <citation type="submission" date="2018-03" db="EMBL/GenBank/DDBJ databases">
        <authorList>
            <person name="Guldener U."/>
        </authorList>
    </citation>
    <scope>NUCLEOTIDE SEQUENCE [LARGE SCALE GENOMIC DNA]</scope>
    <source>
        <strain evidence="2 3">NBRC100155</strain>
    </source>
</reference>
<sequence length="285" mass="32087">MVRQRHIFHRRNPQQARKKASTANSILVKHYTLFNSLARYAQNDTTSSPHKGLSVAERASMAQIRKLTRLKQRYPIGGINSYTWPLPYPQFPTPAQNPSEAIDELVKSLVGETFDEDYAMFRSPVWVKKHRIRKDHLNQIVVDPKEVEESAAAAKALVNTLLSRFMTGVKKGSIGKHGSLSVAGVPPASGAQPSSNSDAAQQEADTSSSNSNNNNNDDESTDLDEGLEEYIWQDDKYALDWQSLLDYFQSTAGNSKTAQWRNWHLLNAIAKTRERCEELFGHESR</sequence>
<feature type="region of interest" description="Disordered" evidence="1">
    <location>
        <begin position="180"/>
        <end position="222"/>
    </location>
</feature>
<name>A0A5C3EJQ8_9BASI</name>
<dbReference type="AlphaFoldDB" id="A0A5C3EJQ8"/>
<keyword evidence="3" id="KW-1185">Reference proteome</keyword>
<evidence type="ECO:0000313" key="3">
    <source>
        <dbReference type="Proteomes" id="UP000324022"/>
    </source>
</evidence>
<feature type="compositionally biased region" description="Basic residues" evidence="1">
    <location>
        <begin position="1"/>
        <end position="20"/>
    </location>
</feature>
<evidence type="ECO:0000256" key="1">
    <source>
        <dbReference type="SAM" id="MobiDB-lite"/>
    </source>
</evidence>
<feature type="compositionally biased region" description="Polar residues" evidence="1">
    <location>
        <begin position="191"/>
        <end position="204"/>
    </location>
</feature>
<feature type="region of interest" description="Disordered" evidence="1">
    <location>
        <begin position="1"/>
        <end position="21"/>
    </location>
</feature>
<dbReference type="Proteomes" id="UP000324022">
    <property type="component" value="Unassembled WGS sequence"/>
</dbReference>
<accession>A0A5C3EJQ8</accession>
<dbReference type="OrthoDB" id="2555777at2759"/>
<gene>
    <name evidence="2" type="ORF">UTRI_04776_B</name>
</gene>
<evidence type="ECO:0000313" key="2">
    <source>
        <dbReference type="EMBL" id="SPO29489.1"/>
    </source>
</evidence>
<feature type="compositionally biased region" description="Low complexity" evidence="1">
    <location>
        <begin position="205"/>
        <end position="215"/>
    </location>
</feature>
<proteinExistence type="predicted"/>
<organism evidence="2 3">
    <name type="scientific">Ustilago trichophora</name>
    <dbReference type="NCBI Taxonomy" id="86804"/>
    <lineage>
        <taxon>Eukaryota</taxon>
        <taxon>Fungi</taxon>
        <taxon>Dikarya</taxon>
        <taxon>Basidiomycota</taxon>
        <taxon>Ustilaginomycotina</taxon>
        <taxon>Ustilaginomycetes</taxon>
        <taxon>Ustilaginales</taxon>
        <taxon>Ustilaginaceae</taxon>
        <taxon>Ustilago</taxon>
    </lineage>
</organism>